<dbReference type="Gene3D" id="2.130.10.130">
    <property type="entry name" value="Integrin alpha, N-terminal"/>
    <property type="match status" value="1"/>
</dbReference>
<dbReference type="InterPro" id="IPR028994">
    <property type="entry name" value="Integrin_alpha_N"/>
</dbReference>
<reference key="1">
    <citation type="journal article" date="1995" name="J. Immunol.">
        <title>A novel canine leukointegrin, alpha d beta 2, is expressed by specific macrophage subpopulations in tissue and a minor CD8+ lymphocyte subpopulation in peripheral blood.</title>
        <authorList>
            <person name="Danilenko D.M."/>
            <person name="Rossitto P.V."/>
            <person name="Van der Vieren M."/>
            <person name="Le Trong H."/>
            <person name="McDonough S.P."/>
            <person name="Affolter V.K."/>
            <person name="Moore P.F."/>
        </authorList>
    </citation>
    <scope>PROTEIN SEQUENCE</scope>
</reference>
<dbReference type="AlphaFoldDB" id="Q9TS65"/>
<sequence length="54" mass="5624">FNLDVEEPMVFQEDGAGFGQSVALVVGAPLEVVAVVQTGRLYDCVAATGLCQPI</sequence>
<proteinExistence type="evidence at protein level"/>
<name>Q9TS65_CANLF</name>
<organism>
    <name type="scientific">Canis lupus familiaris</name>
    <name type="common">Dog</name>
    <name type="synonym">Canis familiaris</name>
    <dbReference type="NCBI Taxonomy" id="9615"/>
    <lineage>
        <taxon>Eukaryota</taxon>
        <taxon>Metazoa</taxon>
        <taxon>Chordata</taxon>
        <taxon>Craniata</taxon>
        <taxon>Vertebrata</taxon>
        <taxon>Euteleostomi</taxon>
        <taxon>Mammalia</taxon>
        <taxon>Eutheria</taxon>
        <taxon>Laurasiatheria</taxon>
        <taxon>Carnivora</taxon>
        <taxon>Caniformia</taxon>
        <taxon>Canidae</taxon>
        <taxon>Canis</taxon>
    </lineage>
</organism>
<accession>Q9TS65</accession>
<keyword id="KW-0903">Direct protein sequencing</keyword>
<protein>
    <submittedName>
        <fullName>LEUKOINTEGRIN alpha D beta 2</fullName>
    </submittedName>
</protein>